<dbReference type="OrthoDB" id="2098203at2759"/>
<protein>
    <recommendedName>
        <fullName evidence="7">Large ribosomal subunit protein mL40</fullName>
    </recommendedName>
</protein>
<comment type="subcellular location">
    <subcellularLocation>
        <location evidence="1">Mitochondrion</location>
    </subcellularLocation>
</comment>
<evidence type="ECO:0000256" key="5">
    <source>
        <dbReference type="ARBA" id="ARBA00023128"/>
    </source>
</evidence>
<dbReference type="Pfam" id="PF09812">
    <property type="entry name" value="MRP-L28"/>
    <property type="match status" value="1"/>
</dbReference>
<evidence type="ECO:0000256" key="7">
    <source>
        <dbReference type="ARBA" id="ARBA00035192"/>
    </source>
</evidence>
<sequence>MLTQTTQGSLKQPTLQLLRGLRTKSKNSRVATVSAATQRIITGLSVLSGRKKYPRILKLSNEDLIRHDTIQAAWAQYQRDIRTDRQSVLDKQYDSIINAMEDLKITNMELFKIANKKEKGKRFPLDARIPVDFPPNKVWHYEVKAPAEKK</sequence>
<evidence type="ECO:0000313" key="9">
    <source>
        <dbReference type="Proteomes" id="UP000774326"/>
    </source>
</evidence>
<name>A0A9P8TPH6_WICPI</name>
<dbReference type="GO" id="GO:0005840">
    <property type="term" value="C:ribosome"/>
    <property type="evidence" value="ECO:0007669"/>
    <property type="project" value="UniProtKB-KW"/>
</dbReference>
<dbReference type="GO" id="GO:1990904">
    <property type="term" value="C:ribonucleoprotein complex"/>
    <property type="evidence" value="ECO:0007669"/>
    <property type="project" value="UniProtKB-KW"/>
</dbReference>
<accession>A0A9P8TPH6</accession>
<dbReference type="Proteomes" id="UP000774326">
    <property type="component" value="Unassembled WGS sequence"/>
</dbReference>
<dbReference type="GO" id="GO:0005739">
    <property type="term" value="C:mitochondrion"/>
    <property type="evidence" value="ECO:0007669"/>
    <property type="project" value="UniProtKB-SubCell"/>
</dbReference>
<dbReference type="EMBL" id="JAEUBG010001536">
    <property type="protein sequence ID" value="KAH3686224.1"/>
    <property type="molecule type" value="Genomic_DNA"/>
</dbReference>
<dbReference type="AlphaFoldDB" id="A0A9P8TPH6"/>
<evidence type="ECO:0000313" key="8">
    <source>
        <dbReference type="EMBL" id="KAH3686224.1"/>
    </source>
</evidence>
<reference evidence="8" key="2">
    <citation type="submission" date="2021-01" db="EMBL/GenBank/DDBJ databases">
        <authorList>
            <person name="Schikora-Tamarit M.A."/>
        </authorList>
    </citation>
    <scope>NUCLEOTIDE SEQUENCE</scope>
    <source>
        <strain evidence="8">CBS2887</strain>
    </source>
</reference>
<comment type="caution">
    <text evidence="8">The sequence shown here is derived from an EMBL/GenBank/DDBJ whole genome shotgun (WGS) entry which is preliminary data.</text>
</comment>
<evidence type="ECO:0000256" key="1">
    <source>
        <dbReference type="ARBA" id="ARBA00004173"/>
    </source>
</evidence>
<proteinExistence type="inferred from homology"/>
<keyword evidence="5" id="KW-0496">Mitochondrion</keyword>
<comment type="similarity">
    <text evidence="2">Belongs to the mitochondrion-specific ribosomal protein mL40 family.</text>
</comment>
<gene>
    <name evidence="8" type="ORF">WICPIJ_002802</name>
</gene>
<evidence type="ECO:0000256" key="4">
    <source>
        <dbReference type="ARBA" id="ARBA00022980"/>
    </source>
</evidence>
<dbReference type="GO" id="GO:0003735">
    <property type="term" value="F:structural constituent of ribosome"/>
    <property type="evidence" value="ECO:0007669"/>
    <property type="project" value="InterPro"/>
</dbReference>
<keyword evidence="3" id="KW-0809">Transit peptide</keyword>
<dbReference type="InterPro" id="IPR042831">
    <property type="entry name" value="Ribosomal_mL40_fung"/>
</dbReference>
<keyword evidence="9" id="KW-1185">Reference proteome</keyword>
<dbReference type="PANTHER" id="PTHR39150">
    <property type="entry name" value="54S RIBOSOMAL PROTEIN L28, MITOCHONDRIAL"/>
    <property type="match status" value="1"/>
</dbReference>
<dbReference type="InterPro" id="IPR019192">
    <property type="entry name" value="Ribosomal_mL40"/>
</dbReference>
<dbReference type="GO" id="GO:0032543">
    <property type="term" value="P:mitochondrial translation"/>
    <property type="evidence" value="ECO:0007669"/>
    <property type="project" value="InterPro"/>
</dbReference>
<keyword evidence="4" id="KW-0689">Ribosomal protein</keyword>
<dbReference type="Gene3D" id="6.10.250.3440">
    <property type="match status" value="1"/>
</dbReference>
<keyword evidence="6" id="KW-0687">Ribonucleoprotein</keyword>
<reference evidence="8" key="1">
    <citation type="journal article" date="2021" name="Open Biol.">
        <title>Shared evolutionary footprints suggest mitochondrial oxidative damage underlies multiple complex I losses in fungi.</title>
        <authorList>
            <person name="Schikora-Tamarit M.A."/>
            <person name="Marcet-Houben M."/>
            <person name="Nosek J."/>
            <person name="Gabaldon T."/>
        </authorList>
    </citation>
    <scope>NUCLEOTIDE SEQUENCE</scope>
    <source>
        <strain evidence="8">CBS2887</strain>
    </source>
</reference>
<dbReference type="FunFam" id="6.10.250.3440:FF:000001">
    <property type="entry name" value="Mitochondrial ribosomal protein L40"/>
    <property type="match status" value="1"/>
</dbReference>
<dbReference type="PANTHER" id="PTHR39150:SF1">
    <property type="entry name" value="LARGE RIBOSOMAL SUBUNIT PROTEIN ML40"/>
    <property type="match status" value="1"/>
</dbReference>
<organism evidence="8 9">
    <name type="scientific">Wickerhamomyces pijperi</name>
    <name type="common">Yeast</name>
    <name type="synonym">Pichia pijperi</name>
    <dbReference type="NCBI Taxonomy" id="599730"/>
    <lineage>
        <taxon>Eukaryota</taxon>
        <taxon>Fungi</taxon>
        <taxon>Dikarya</taxon>
        <taxon>Ascomycota</taxon>
        <taxon>Saccharomycotina</taxon>
        <taxon>Saccharomycetes</taxon>
        <taxon>Phaffomycetales</taxon>
        <taxon>Wickerhamomycetaceae</taxon>
        <taxon>Wickerhamomyces</taxon>
    </lineage>
</organism>
<evidence type="ECO:0000256" key="3">
    <source>
        <dbReference type="ARBA" id="ARBA00022946"/>
    </source>
</evidence>
<evidence type="ECO:0000256" key="6">
    <source>
        <dbReference type="ARBA" id="ARBA00023274"/>
    </source>
</evidence>
<evidence type="ECO:0000256" key="2">
    <source>
        <dbReference type="ARBA" id="ARBA00009360"/>
    </source>
</evidence>